<dbReference type="InterPro" id="IPR015860">
    <property type="entry name" value="ABC_transpr_TagH-like"/>
</dbReference>
<evidence type="ECO:0000256" key="5">
    <source>
        <dbReference type="ARBA" id="ARBA00024725"/>
    </source>
</evidence>
<dbReference type="Gene3D" id="3.40.50.300">
    <property type="entry name" value="P-loop containing nucleotide triphosphate hydrolases"/>
    <property type="match status" value="1"/>
</dbReference>
<keyword evidence="4 7" id="KW-0067">ATP-binding</keyword>
<dbReference type="GO" id="GO:0016887">
    <property type="term" value="F:ATP hydrolysis activity"/>
    <property type="evidence" value="ECO:0007669"/>
    <property type="project" value="InterPro"/>
</dbReference>
<comment type="caution">
    <text evidence="7">The sequence shown here is derived from an EMBL/GenBank/DDBJ whole genome shotgun (WGS) entry which is preliminary data.</text>
</comment>
<dbReference type="EMBL" id="JYHA01000093">
    <property type="protein sequence ID" value="KKB96306.1"/>
    <property type="molecule type" value="Genomic_DNA"/>
</dbReference>
<evidence type="ECO:0000313" key="7">
    <source>
        <dbReference type="EMBL" id="KKB96306.1"/>
    </source>
</evidence>
<dbReference type="Pfam" id="PF00005">
    <property type="entry name" value="ABC_tran"/>
    <property type="match status" value="1"/>
</dbReference>
<dbReference type="GO" id="GO:0005524">
    <property type="term" value="F:ATP binding"/>
    <property type="evidence" value="ECO:0007669"/>
    <property type="project" value="UniProtKB-KW"/>
</dbReference>
<organism evidence="7 8">
    <name type="scientific">Candidatus Arcanibacter lacustris</name>
    <dbReference type="NCBI Taxonomy" id="1607817"/>
    <lineage>
        <taxon>Bacteria</taxon>
        <taxon>Pseudomonadati</taxon>
        <taxon>Pseudomonadota</taxon>
        <taxon>Alphaproteobacteria</taxon>
        <taxon>Rickettsiales</taxon>
        <taxon>Candidatus Arcanibacter</taxon>
    </lineage>
</organism>
<dbReference type="SUPFAM" id="SSF52540">
    <property type="entry name" value="P-loop containing nucleoside triphosphate hydrolases"/>
    <property type="match status" value="1"/>
</dbReference>
<evidence type="ECO:0000256" key="4">
    <source>
        <dbReference type="ARBA" id="ARBA00022840"/>
    </source>
</evidence>
<keyword evidence="3" id="KW-0547">Nucleotide-binding</keyword>
<evidence type="ECO:0000256" key="2">
    <source>
        <dbReference type="ARBA" id="ARBA00022448"/>
    </source>
</evidence>
<keyword evidence="7" id="KW-0378">Hydrolase</keyword>
<dbReference type="SMART" id="SM00382">
    <property type="entry name" value="AAA"/>
    <property type="match status" value="1"/>
</dbReference>
<gene>
    <name evidence="7" type="primary">tagH</name>
    <name evidence="7" type="ORF">SZ25_00628</name>
</gene>
<name>A0A0F5MNP2_9RICK</name>
<sequence>MTKDVFIKLQDVYVESVDVTKRASSIRNLIFAKESLKSTFLPILNNINFSAKPGDRIGIIGRNGCGKSSLLKTIAGIYPAKSGSVSLQGSLVPLIEMGVGFDSELSGRHNIQLALCYSGRMDQYSKELEEQIIDFAELAEKIDMPLKNFSSGMVTRLAFSCSIFNDPDILLLDEVFATGDASFVKKSQDFMLKKLENTAITIIVNHSIDAIKSICNRCVLMDNGYIIADGSVDEVTKQYI</sequence>
<dbReference type="EC" id="3.6.3.40" evidence="7"/>
<dbReference type="AlphaFoldDB" id="A0A0F5MNP2"/>
<dbReference type="InterPro" id="IPR003439">
    <property type="entry name" value="ABC_transporter-like_ATP-bd"/>
</dbReference>
<dbReference type="InterPro" id="IPR027417">
    <property type="entry name" value="P-loop_NTPase"/>
</dbReference>
<keyword evidence="2" id="KW-0813">Transport</keyword>
<dbReference type="GO" id="GO:0140359">
    <property type="term" value="F:ABC-type transporter activity"/>
    <property type="evidence" value="ECO:0007669"/>
    <property type="project" value="InterPro"/>
</dbReference>
<keyword evidence="8" id="KW-1185">Reference proteome</keyword>
<dbReference type="PANTHER" id="PTHR46743">
    <property type="entry name" value="TEICHOIC ACIDS EXPORT ATP-BINDING PROTEIN TAGH"/>
    <property type="match status" value="1"/>
</dbReference>
<feature type="domain" description="ABC transporter" evidence="6">
    <location>
        <begin position="14"/>
        <end position="240"/>
    </location>
</feature>
<protein>
    <submittedName>
        <fullName evidence="7">Teichoic acids export ATP-binding protein TagH</fullName>
        <ecNumber evidence="7">3.6.3.40</ecNumber>
    </submittedName>
</protein>
<dbReference type="InterPro" id="IPR050683">
    <property type="entry name" value="Bact_Polysacc_Export_ATP-bd"/>
</dbReference>
<proteinExistence type="inferred from homology"/>
<evidence type="ECO:0000256" key="3">
    <source>
        <dbReference type="ARBA" id="ARBA00022741"/>
    </source>
</evidence>
<reference evidence="7 8" key="1">
    <citation type="submission" date="2015-02" db="EMBL/GenBank/DDBJ databases">
        <title>Single cell genomics of a rare environmental alphaproteobacterium provides unique insights into Rickettsiaceae evolution.</title>
        <authorList>
            <person name="Martijn J."/>
            <person name="Schulz F."/>
            <person name="Zaremba-Niedzwiedzka K."/>
            <person name="Viklund J."/>
            <person name="Stepanauskas R."/>
            <person name="Andersson S.G.E."/>
            <person name="Horn M."/>
            <person name="Guy L."/>
            <person name="Ettema T.J.G."/>
        </authorList>
    </citation>
    <scope>NUCLEOTIDE SEQUENCE [LARGE SCALE GENOMIC DNA]</scope>
    <source>
        <strain evidence="7 8">SCGC AAA041-L04</strain>
    </source>
</reference>
<dbReference type="Proteomes" id="UP000033358">
    <property type="component" value="Unassembled WGS sequence"/>
</dbReference>
<comment type="function">
    <text evidence="5">Part of an ABC transporter complex. Transmembrane domains (TMD) form a pore in the inner membrane and the ATP-binding domain (NBD) is responsible for energy generation.</text>
</comment>
<evidence type="ECO:0000313" key="8">
    <source>
        <dbReference type="Proteomes" id="UP000033358"/>
    </source>
</evidence>
<accession>A0A0F5MNP2</accession>
<dbReference type="PROSITE" id="PS50893">
    <property type="entry name" value="ABC_TRANSPORTER_2"/>
    <property type="match status" value="1"/>
</dbReference>
<dbReference type="CDD" id="cd03220">
    <property type="entry name" value="ABC_KpsT_Wzt"/>
    <property type="match status" value="1"/>
</dbReference>
<comment type="similarity">
    <text evidence="1">Belongs to the ABC transporter superfamily.</text>
</comment>
<evidence type="ECO:0000259" key="6">
    <source>
        <dbReference type="PROSITE" id="PS50893"/>
    </source>
</evidence>
<evidence type="ECO:0000256" key="1">
    <source>
        <dbReference type="ARBA" id="ARBA00005417"/>
    </source>
</evidence>
<dbReference type="PANTHER" id="PTHR46743:SF2">
    <property type="entry name" value="TEICHOIC ACIDS EXPORT ATP-BINDING PROTEIN TAGH"/>
    <property type="match status" value="1"/>
</dbReference>
<dbReference type="GO" id="GO:0016020">
    <property type="term" value="C:membrane"/>
    <property type="evidence" value="ECO:0007669"/>
    <property type="project" value="InterPro"/>
</dbReference>
<dbReference type="InterPro" id="IPR003593">
    <property type="entry name" value="AAA+_ATPase"/>
</dbReference>